<comment type="caution">
    <text evidence="2">The sequence shown here is derived from an EMBL/GenBank/DDBJ whole genome shotgun (WGS) entry which is preliminary data.</text>
</comment>
<evidence type="ECO:0000313" key="2">
    <source>
        <dbReference type="EMBL" id="OGK38711.1"/>
    </source>
</evidence>
<evidence type="ECO:0000256" key="1">
    <source>
        <dbReference type="SAM" id="Phobius"/>
    </source>
</evidence>
<dbReference type="EMBL" id="MGAD01000012">
    <property type="protein sequence ID" value="OGK38711.1"/>
    <property type="molecule type" value="Genomic_DNA"/>
</dbReference>
<keyword evidence="1" id="KW-0472">Membrane</keyword>
<feature type="transmembrane region" description="Helical" evidence="1">
    <location>
        <begin position="23"/>
        <end position="44"/>
    </location>
</feature>
<keyword evidence="1" id="KW-0812">Transmembrane</keyword>
<proteinExistence type="predicted"/>
<protein>
    <submittedName>
        <fullName evidence="2">Uncharacterized protein</fullName>
    </submittedName>
</protein>
<evidence type="ECO:0000313" key="3">
    <source>
        <dbReference type="Proteomes" id="UP000178076"/>
    </source>
</evidence>
<keyword evidence="1" id="KW-1133">Transmembrane helix</keyword>
<dbReference type="AlphaFoldDB" id="A0A1F7I5R9"/>
<name>A0A1F7I5R9_9BACT</name>
<accession>A0A1F7I5R9</accession>
<dbReference type="Proteomes" id="UP000178076">
    <property type="component" value="Unassembled WGS sequence"/>
</dbReference>
<sequence>MLEAPQLVDVSVLAQAGQITEPYQYLIVTGLVLGTAAFIAFLIYNRSRTPFEYPPGYWDQFYEAHPNARPKQK</sequence>
<reference evidence="2 3" key="1">
    <citation type="journal article" date="2016" name="Nat. Commun.">
        <title>Thousands of microbial genomes shed light on interconnected biogeochemical processes in an aquifer system.</title>
        <authorList>
            <person name="Anantharaman K."/>
            <person name="Brown C.T."/>
            <person name="Hug L.A."/>
            <person name="Sharon I."/>
            <person name="Castelle C.J."/>
            <person name="Probst A.J."/>
            <person name="Thomas B.C."/>
            <person name="Singh A."/>
            <person name="Wilkins M.J."/>
            <person name="Karaoz U."/>
            <person name="Brodie E.L."/>
            <person name="Williams K.H."/>
            <person name="Hubbard S.S."/>
            <person name="Banfield J.F."/>
        </authorList>
    </citation>
    <scope>NUCLEOTIDE SEQUENCE [LARGE SCALE GENOMIC DNA]</scope>
</reference>
<organism evidence="2 3">
    <name type="scientific">Candidatus Roizmanbacteria bacterium RIFCSPHIGHO2_12_FULL_42_10</name>
    <dbReference type="NCBI Taxonomy" id="1802053"/>
    <lineage>
        <taxon>Bacteria</taxon>
        <taxon>Candidatus Roizmaniibacteriota</taxon>
    </lineage>
</organism>
<gene>
    <name evidence="2" type="ORF">A3F32_01480</name>
</gene>